<sequence length="68" mass="7678">MDTQLVCIEVDLQNHYTVPTLYQAIEDELQKHGQPLQWIVSSADKERQKVCVKALYLTSDSNSLTALG</sequence>
<dbReference type="EMBL" id="JAYGIE010000056">
    <property type="protein sequence ID" value="MEA5478082.1"/>
    <property type="molecule type" value="Genomic_DNA"/>
</dbReference>
<reference evidence="1 2" key="1">
    <citation type="submission" date="2023-12" db="EMBL/GenBank/DDBJ databases">
        <title>Baltic Sea Cyanobacteria.</title>
        <authorList>
            <person name="Delbaje E."/>
            <person name="Fewer D.P."/>
            <person name="Shishido T.K."/>
        </authorList>
    </citation>
    <scope>NUCLEOTIDE SEQUENCE [LARGE SCALE GENOMIC DNA]</scope>
    <source>
        <strain evidence="1 2">UHCC 0370</strain>
    </source>
</reference>
<proteinExistence type="predicted"/>
<protein>
    <submittedName>
        <fullName evidence="1">Uncharacterized protein</fullName>
    </submittedName>
</protein>
<evidence type="ECO:0000313" key="2">
    <source>
        <dbReference type="Proteomes" id="UP001301388"/>
    </source>
</evidence>
<name>A0ABU5TIL1_9CYAN</name>
<gene>
    <name evidence="1" type="ORF">VB774_10665</name>
</gene>
<evidence type="ECO:0000313" key="1">
    <source>
        <dbReference type="EMBL" id="MEA5478082.1"/>
    </source>
</evidence>
<comment type="caution">
    <text evidence="1">The sequence shown here is derived from an EMBL/GenBank/DDBJ whole genome shotgun (WGS) entry which is preliminary data.</text>
</comment>
<accession>A0ABU5TIL1</accession>
<keyword evidence="2" id="KW-1185">Reference proteome</keyword>
<dbReference type="Proteomes" id="UP001301388">
    <property type="component" value="Unassembled WGS sequence"/>
</dbReference>
<dbReference type="RefSeq" id="WP_323261650.1">
    <property type="nucleotide sequence ID" value="NZ_JAYGIE010000056.1"/>
</dbReference>
<organism evidence="1 2">
    <name type="scientific">Pseudanabaena galeata UHCC 0370</name>
    <dbReference type="NCBI Taxonomy" id="3110310"/>
    <lineage>
        <taxon>Bacteria</taxon>
        <taxon>Bacillati</taxon>
        <taxon>Cyanobacteriota</taxon>
        <taxon>Cyanophyceae</taxon>
        <taxon>Pseudanabaenales</taxon>
        <taxon>Pseudanabaenaceae</taxon>
        <taxon>Pseudanabaena</taxon>
    </lineage>
</organism>